<comment type="caution">
    <text evidence="1">The sequence shown here is derived from an EMBL/GenBank/DDBJ whole genome shotgun (WGS) entry which is preliminary data.</text>
</comment>
<evidence type="ECO:0000313" key="1">
    <source>
        <dbReference type="EMBL" id="PVZ06887.1"/>
    </source>
</evidence>
<organism evidence="1 2">
    <name type="scientific">Actinomycetospora cinnamomea</name>
    <dbReference type="NCBI Taxonomy" id="663609"/>
    <lineage>
        <taxon>Bacteria</taxon>
        <taxon>Bacillati</taxon>
        <taxon>Actinomycetota</taxon>
        <taxon>Actinomycetes</taxon>
        <taxon>Pseudonocardiales</taxon>
        <taxon>Pseudonocardiaceae</taxon>
        <taxon>Actinomycetospora</taxon>
    </lineage>
</organism>
<dbReference type="OrthoDB" id="9859278at2"/>
<proteinExistence type="predicted"/>
<reference evidence="1 2" key="1">
    <citation type="submission" date="2018-04" db="EMBL/GenBank/DDBJ databases">
        <title>Genomic Encyclopedia of Type Strains, Phase IV (KMG-IV): sequencing the most valuable type-strain genomes for metagenomic binning, comparative biology and taxonomic classification.</title>
        <authorList>
            <person name="Goeker M."/>
        </authorList>
    </citation>
    <scope>NUCLEOTIDE SEQUENCE [LARGE SCALE GENOMIC DNA]</scope>
    <source>
        <strain evidence="1 2">DSM 45771</strain>
    </source>
</reference>
<dbReference type="AlphaFoldDB" id="A0A2U1F3Z0"/>
<dbReference type="RefSeq" id="WP_116709920.1">
    <property type="nucleotide sequence ID" value="NZ_QEKW01000012.1"/>
</dbReference>
<evidence type="ECO:0000313" key="2">
    <source>
        <dbReference type="Proteomes" id="UP000245639"/>
    </source>
</evidence>
<gene>
    <name evidence="1" type="ORF">C8D89_11280</name>
</gene>
<name>A0A2U1F3Z0_9PSEU</name>
<protein>
    <submittedName>
        <fullName evidence="1">Uncharacterized protein</fullName>
    </submittedName>
</protein>
<keyword evidence="2" id="KW-1185">Reference proteome</keyword>
<dbReference type="Proteomes" id="UP000245639">
    <property type="component" value="Unassembled WGS sequence"/>
</dbReference>
<dbReference type="EMBL" id="QEKW01000012">
    <property type="protein sequence ID" value="PVZ06887.1"/>
    <property type="molecule type" value="Genomic_DNA"/>
</dbReference>
<accession>A0A2U1F3Z0</accession>
<sequence>MDFSEIVCPHTGVSAQEAAARALVARDHLGGEVTAAPDAPLPARRKALIEDVRVLTGLLAAELSARHDDPAARVHASRLAHDAHRATLLSDEFAFHAGLAMRALDRAGHPD</sequence>